<protein>
    <submittedName>
        <fullName evidence="1">Uncharacterized protein</fullName>
    </submittedName>
</protein>
<evidence type="ECO:0000313" key="1">
    <source>
        <dbReference type="EMBL" id="MDS1270098.1"/>
    </source>
</evidence>
<gene>
    <name evidence="1" type="ORF">RIF23_07305</name>
</gene>
<keyword evidence="2" id="KW-1185">Reference proteome</keyword>
<evidence type="ECO:0000313" key="2">
    <source>
        <dbReference type="Proteomes" id="UP001250214"/>
    </source>
</evidence>
<proteinExistence type="predicted"/>
<comment type="caution">
    <text evidence="1">The sequence shown here is derived from an EMBL/GenBank/DDBJ whole genome shotgun (WGS) entry which is preliminary data.</text>
</comment>
<dbReference type="RefSeq" id="WP_310911638.1">
    <property type="nucleotide sequence ID" value="NZ_JAVLVT010000003.1"/>
</dbReference>
<sequence length="107" mass="10816">MPVRPASLATMSAAIAGAVRQDTDGAGATGTPRATLTFDSGHQQHIEGTGCHQVTEGSGRLVALSTDSDTTFVLFTGPHCQGSRILDTGQGTVEYSTPTAVGSVVLG</sequence>
<dbReference type="Proteomes" id="UP001250214">
    <property type="component" value="Unassembled WGS sequence"/>
</dbReference>
<accession>A0ABU2H474</accession>
<organism evidence="1 2">
    <name type="scientific">Lipingzhangella rawalii</name>
    <dbReference type="NCBI Taxonomy" id="2055835"/>
    <lineage>
        <taxon>Bacteria</taxon>
        <taxon>Bacillati</taxon>
        <taxon>Actinomycetota</taxon>
        <taxon>Actinomycetes</taxon>
        <taxon>Streptosporangiales</taxon>
        <taxon>Nocardiopsidaceae</taxon>
        <taxon>Lipingzhangella</taxon>
    </lineage>
</organism>
<reference evidence="2" key="1">
    <citation type="submission" date="2023-07" db="EMBL/GenBank/DDBJ databases">
        <title>Novel species in the genus Lipingzhangella isolated from Sambhar Salt Lake.</title>
        <authorList>
            <person name="Jiya N."/>
            <person name="Kajale S."/>
            <person name="Sharma A."/>
        </authorList>
    </citation>
    <scope>NUCLEOTIDE SEQUENCE [LARGE SCALE GENOMIC DNA]</scope>
    <source>
        <strain evidence="2">LS1_29</strain>
    </source>
</reference>
<name>A0ABU2H474_9ACTN</name>
<dbReference type="EMBL" id="JAVLVT010000003">
    <property type="protein sequence ID" value="MDS1270098.1"/>
    <property type="molecule type" value="Genomic_DNA"/>
</dbReference>